<feature type="transmembrane region" description="Helical" evidence="1">
    <location>
        <begin position="233"/>
        <end position="255"/>
    </location>
</feature>
<dbReference type="EMBL" id="JANGCN010000023">
    <property type="protein sequence ID" value="MCQ5153667.1"/>
    <property type="molecule type" value="Genomic_DNA"/>
</dbReference>
<dbReference type="RefSeq" id="WP_256322276.1">
    <property type="nucleotide sequence ID" value="NZ_JANGCN010000023.1"/>
</dbReference>
<keyword evidence="1" id="KW-1133">Transmembrane helix</keyword>
<feature type="transmembrane region" description="Helical" evidence="1">
    <location>
        <begin position="146"/>
        <end position="167"/>
    </location>
</feature>
<feature type="transmembrane region" description="Helical" evidence="1">
    <location>
        <begin position="173"/>
        <end position="196"/>
    </location>
</feature>
<sequence length="350" mass="40643">MVNINSEVIVERIQKDGVNTIIIAAVIAILSWIFNMYHKSANKYRDQKDQQFREARATFESALKQINKDDTDFNEFYDLLKYTKTTEEYYQLDQLINDKNEVEIKKYITGRIFELNDKNPTPFNESEFAYKIILGKIRNLRIYENIVVPTLYTLFTVIVITIAIGLVLNINNNPLGCLVLANILISAIFFVTYGSLLLDDDKVFLSSSLVKILVILEFVAATTVEYNQKFGNAFALFVNVCFFITTVVSAHLNNVKNITRILNKKSKLRGYNMIMSFVKSQNGELLSDEKLVSFIYFFNHKIYGIYQFKKIENNKLVLVKEIRKSYYDSIIDQKKVFSEIEENSKCRIIQ</sequence>
<accession>A0AAW5KPY6</accession>
<dbReference type="Proteomes" id="UP001206236">
    <property type="component" value="Unassembled WGS sequence"/>
</dbReference>
<name>A0AAW5KPY6_9FIRM</name>
<organism evidence="2 3">
    <name type="scientific">Ruminococcus bicirculans</name>
    <name type="common">ex Wegman et al. 2014</name>
    <dbReference type="NCBI Taxonomy" id="1160721"/>
    <lineage>
        <taxon>Bacteria</taxon>
        <taxon>Bacillati</taxon>
        <taxon>Bacillota</taxon>
        <taxon>Clostridia</taxon>
        <taxon>Eubacteriales</taxon>
        <taxon>Oscillospiraceae</taxon>
        <taxon>Ruminococcus</taxon>
    </lineage>
</organism>
<comment type="caution">
    <text evidence="2">The sequence shown here is derived from an EMBL/GenBank/DDBJ whole genome shotgun (WGS) entry which is preliminary data.</text>
</comment>
<keyword evidence="1" id="KW-0812">Transmembrane</keyword>
<evidence type="ECO:0000256" key="1">
    <source>
        <dbReference type="SAM" id="Phobius"/>
    </source>
</evidence>
<dbReference type="AlphaFoldDB" id="A0AAW5KPY6"/>
<keyword evidence="1" id="KW-0472">Membrane</keyword>
<evidence type="ECO:0000313" key="2">
    <source>
        <dbReference type="EMBL" id="MCQ5153667.1"/>
    </source>
</evidence>
<gene>
    <name evidence="2" type="ORF">NE632_10170</name>
</gene>
<proteinExistence type="predicted"/>
<feature type="transmembrane region" description="Helical" evidence="1">
    <location>
        <begin position="20"/>
        <end position="38"/>
    </location>
</feature>
<protein>
    <submittedName>
        <fullName evidence="2">Uncharacterized protein</fullName>
    </submittedName>
</protein>
<reference evidence="2" key="1">
    <citation type="submission" date="2022-06" db="EMBL/GenBank/DDBJ databases">
        <title>Isolation of gut microbiota from human fecal samples.</title>
        <authorList>
            <person name="Pamer E.G."/>
            <person name="Barat B."/>
            <person name="Waligurski E."/>
            <person name="Medina S."/>
            <person name="Paddock L."/>
            <person name="Mostad J."/>
        </authorList>
    </citation>
    <scope>NUCLEOTIDE SEQUENCE</scope>
    <source>
        <strain evidence="2">DFI.5.57</strain>
    </source>
</reference>
<evidence type="ECO:0000313" key="3">
    <source>
        <dbReference type="Proteomes" id="UP001206236"/>
    </source>
</evidence>
<feature type="transmembrane region" description="Helical" evidence="1">
    <location>
        <begin position="203"/>
        <end position="221"/>
    </location>
</feature>